<dbReference type="InterPro" id="IPR056884">
    <property type="entry name" value="NPHP3-like_N"/>
</dbReference>
<keyword evidence="1" id="KW-0677">Repeat</keyword>
<accession>A0AAE0LQV1</accession>
<dbReference type="Gene3D" id="1.25.40.20">
    <property type="entry name" value="Ankyrin repeat-containing domain"/>
    <property type="match status" value="5"/>
</dbReference>
<feature type="repeat" description="ANK" evidence="3">
    <location>
        <begin position="607"/>
        <end position="639"/>
    </location>
</feature>
<evidence type="ECO:0000313" key="7">
    <source>
        <dbReference type="Proteomes" id="UP001278766"/>
    </source>
</evidence>
<dbReference type="InterPro" id="IPR027417">
    <property type="entry name" value="P-loop_NTPase"/>
</dbReference>
<dbReference type="EMBL" id="JAUEPN010000005">
    <property type="protein sequence ID" value="KAK3294153.1"/>
    <property type="molecule type" value="Genomic_DNA"/>
</dbReference>
<name>A0AAE0LQV1_9PEZI</name>
<dbReference type="RefSeq" id="XP_062657667.1">
    <property type="nucleotide sequence ID" value="XM_062798914.1"/>
</dbReference>
<gene>
    <name evidence="6" type="ORF">B0H64DRAFT_180877</name>
</gene>
<dbReference type="Pfam" id="PF24883">
    <property type="entry name" value="NPHP3_N"/>
    <property type="match status" value="1"/>
</dbReference>
<feature type="repeat" description="ANK" evidence="3">
    <location>
        <begin position="1036"/>
        <end position="1068"/>
    </location>
</feature>
<dbReference type="InterPro" id="IPR051165">
    <property type="entry name" value="Multifunctional_ANK_Repeat"/>
</dbReference>
<dbReference type="SMART" id="SM00248">
    <property type="entry name" value="ANK"/>
    <property type="match status" value="15"/>
</dbReference>
<feature type="repeat" description="ANK" evidence="3">
    <location>
        <begin position="824"/>
        <end position="856"/>
    </location>
</feature>
<dbReference type="SUPFAM" id="SSF48403">
    <property type="entry name" value="Ankyrin repeat"/>
    <property type="match status" value="2"/>
</dbReference>
<comment type="caution">
    <text evidence="6">The sequence shown here is derived from an EMBL/GenBank/DDBJ whole genome shotgun (WGS) entry which is preliminary data.</text>
</comment>
<evidence type="ECO:0000256" key="4">
    <source>
        <dbReference type="SAM" id="MobiDB-lite"/>
    </source>
</evidence>
<feature type="region of interest" description="Disordered" evidence="4">
    <location>
        <begin position="1"/>
        <end position="26"/>
    </location>
</feature>
<evidence type="ECO:0000256" key="3">
    <source>
        <dbReference type="PROSITE-ProRule" id="PRU00023"/>
    </source>
</evidence>
<feature type="repeat" description="ANK" evidence="3">
    <location>
        <begin position="1102"/>
        <end position="1136"/>
    </location>
</feature>
<dbReference type="InterPro" id="IPR002110">
    <property type="entry name" value="Ankyrin_rpt"/>
</dbReference>
<proteinExistence type="predicted"/>
<feature type="repeat" description="ANK" evidence="3">
    <location>
        <begin position="857"/>
        <end position="889"/>
    </location>
</feature>
<feature type="domain" description="Nephrocystin 3-like N-terminal" evidence="5">
    <location>
        <begin position="123"/>
        <end position="287"/>
    </location>
</feature>
<dbReference type="Gene3D" id="3.40.50.300">
    <property type="entry name" value="P-loop containing nucleotide triphosphate hydrolases"/>
    <property type="match status" value="1"/>
</dbReference>
<evidence type="ECO:0000313" key="6">
    <source>
        <dbReference type="EMBL" id="KAK3294153.1"/>
    </source>
</evidence>
<protein>
    <submittedName>
        <fullName evidence="6">Ankyrin repeat-containing domain protein</fullName>
    </submittedName>
</protein>
<dbReference type="GeneID" id="87835862"/>
<dbReference type="AlphaFoldDB" id="A0AAE0LQV1"/>
<dbReference type="PRINTS" id="PR01415">
    <property type="entry name" value="ANKYRIN"/>
</dbReference>
<reference evidence="6" key="2">
    <citation type="submission" date="2023-06" db="EMBL/GenBank/DDBJ databases">
        <authorList>
            <consortium name="Lawrence Berkeley National Laboratory"/>
            <person name="Haridas S."/>
            <person name="Hensen N."/>
            <person name="Bonometti L."/>
            <person name="Westerberg I."/>
            <person name="Brannstrom I.O."/>
            <person name="Guillou S."/>
            <person name="Cros-Aarteil S."/>
            <person name="Calhoun S."/>
            <person name="Kuo A."/>
            <person name="Mondo S."/>
            <person name="Pangilinan J."/>
            <person name="Riley R."/>
            <person name="Labutti K."/>
            <person name="Andreopoulos B."/>
            <person name="Lipzen A."/>
            <person name="Chen C."/>
            <person name="Yanf M."/>
            <person name="Daum C."/>
            <person name="Ng V."/>
            <person name="Clum A."/>
            <person name="Steindorff A."/>
            <person name="Ohm R."/>
            <person name="Martin F."/>
            <person name="Silar P."/>
            <person name="Natvig D."/>
            <person name="Lalanne C."/>
            <person name="Gautier V."/>
            <person name="Ament-Velasquez S.L."/>
            <person name="Kruys A."/>
            <person name="Hutchinson M.I."/>
            <person name="Powell A.J."/>
            <person name="Barry K."/>
            <person name="Miller A.N."/>
            <person name="Grigoriev I.V."/>
            <person name="Debuchy R."/>
            <person name="Gladieux P."/>
            <person name="Thoren M.H."/>
            <person name="Johannesson H."/>
        </authorList>
    </citation>
    <scope>NUCLEOTIDE SEQUENCE</scope>
    <source>
        <strain evidence="6">CBS 168.71</strain>
    </source>
</reference>
<dbReference type="PROSITE" id="PS50297">
    <property type="entry name" value="ANK_REP_REGION"/>
    <property type="match status" value="5"/>
</dbReference>
<feature type="repeat" description="ANK" evidence="3">
    <location>
        <begin position="999"/>
        <end position="1031"/>
    </location>
</feature>
<feature type="repeat" description="ANK" evidence="3">
    <location>
        <begin position="1137"/>
        <end position="1169"/>
    </location>
</feature>
<evidence type="ECO:0000256" key="1">
    <source>
        <dbReference type="ARBA" id="ARBA00022737"/>
    </source>
</evidence>
<dbReference type="Pfam" id="PF12796">
    <property type="entry name" value="Ank_2"/>
    <property type="match status" value="3"/>
</dbReference>
<keyword evidence="2 3" id="KW-0040">ANK repeat</keyword>
<feature type="repeat" description="ANK" evidence="3">
    <location>
        <begin position="1069"/>
        <end position="1101"/>
    </location>
</feature>
<dbReference type="PANTHER" id="PTHR24123">
    <property type="entry name" value="ANKYRIN REPEAT-CONTAINING"/>
    <property type="match status" value="1"/>
</dbReference>
<reference evidence="6" key="1">
    <citation type="journal article" date="2023" name="Mol. Phylogenet. Evol.">
        <title>Genome-scale phylogeny and comparative genomics of the fungal order Sordariales.</title>
        <authorList>
            <person name="Hensen N."/>
            <person name="Bonometti L."/>
            <person name="Westerberg I."/>
            <person name="Brannstrom I.O."/>
            <person name="Guillou S."/>
            <person name="Cros-Aarteil S."/>
            <person name="Calhoun S."/>
            <person name="Haridas S."/>
            <person name="Kuo A."/>
            <person name="Mondo S."/>
            <person name="Pangilinan J."/>
            <person name="Riley R."/>
            <person name="LaButti K."/>
            <person name="Andreopoulos B."/>
            <person name="Lipzen A."/>
            <person name="Chen C."/>
            <person name="Yan M."/>
            <person name="Daum C."/>
            <person name="Ng V."/>
            <person name="Clum A."/>
            <person name="Steindorff A."/>
            <person name="Ohm R.A."/>
            <person name="Martin F."/>
            <person name="Silar P."/>
            <person name="Natvig D.O."/>
            <person name="Lalanne C."/>
            <person name="Gautier V."/>
            <person name="Ament-Velasquez S.L."/>
            <person name="Kruys A."/>
            <person name="Hutchinson M.I."/>
            <person name="Powell A.J."/>
            <person name="Barry K."/>
            <person name="Miller A.N."/>
            <person name="Grigoriev I.V."/>
            <person name="Debuchy R."/>
            <person name="Gladieux P."/>
            <person name="Hiltunen Thoren M."/>
            <person name="Johannesson H."/>
        </authorList>
    </citation>
    <scope>NUCLEOTIDE SEQUENCE</scope>
    <source>
        <strain evidence="6">CBS 168.71</strain>
    </source>
</reference>
<dbReference type="SUPFAM" id="SSF52540">
    <property type="entry name" value="P-loop containing nucleoside triphosphate hydrolases"/>
    <property type="match status" value="1"/>
</dbReference>
<dbReference type="InterPro" id="IPR036770">
    <property type="entry name" value="Ankyrin_rpt-contain_sf"/>
</dbReference>
<evidence type="ECO:0000256" key="2">
    <source>
        <dbReference type="ARBA" id="ARBA00023043"/>
    </source>
</evidence>
<dbReference type="Proteomes" id="UP001278766">
    <property type="component" value="Unassembled WGS sequence"/>
</dbReference>
<evidence type="ECO:0000259" key="5">
    <source>
        <dbReference type="Pfam" id="PF24883"/>
    </source>
</evidence>
<dbReference type="PROSITE" id="PS50088">
    <property type="entry name" value="ANK_REPEAT"/>
    <property type="match status" value="8"/>
</dbReference>
<keyword evidence="7" id="KW-1185">Reference proteome</keyword>
<organism evidence="6 7">
    <name type="scientific">Chaetomium fimeti</name>
    <dbReference type="NCBI Taxonomy" id="1854472"/>
    <lineage>
        <taxon>Eukaryota</taxon>
        <taxon>Fungi</taxon>
        <taxon>Dikarya</taxon>
        <taxon>Ascomycota</taxon>
        <taxon>Pezizomycotina</taxon>
        <taxon>Sordariomycetes</taxon>
        <taxon>Sordariomycetidae</taxon>
        <taxon>Sordariales</taxon>
        <taxon>Chaetomiaceae</taxon>
        <taxon>Chaetomium</taxon>
    </lineage>
</organism>
<sequence>MGDMDRGRESGSMLPAPGFSHGMNINGTENAKQQAIGEMHSTRTHDEIAAGVVNKIESQVNNHFHVSGRAGMVGLSPFLSASKSLTMEPTCDDMINWLMRQPSQTPLDPSQHHKSLVRQVTEGTGRWFLTDEKFLDWIDASSSSSRFLWIHGILGSGKTMLLSLAIDLIEAKTESQDDIACAYFYFQEGEEYPASPARIWATMLIQLLRQSKYLADELKMKWDYFRELDGPETLKLLIAQAATFSTVYVVMDALDSCRNAPDEKIEKGVLDAIKAFPSRIRVLFSSRTDWVGQEIGVDQKLSITPTRDDVTAYVKERIKDDGFLESLLVNPQDQDEVVTNVTEMTLAQKMFLLARLHMDNLRKQDPVLGITAALEQLPDSAFKVFETSAKRIAHKVEENGESTLSLLAVHSLTWVVHAKSKLNAQQVLDGFAVRTGHRRPQVDIMTSCNGLVITDPDKETLSLVHKSAQMHLETYNIIPKTAHLEIAKTCLLYLNSRDPSPCDHRQEGKPPADTLTLLQYAAEHWWEHLILAGPDGVDQDARSLTHLFLKDSSKLARAFGAMDRTKLGVFDGMTGLHAAAHFDLPPKPLLERLIDMKVMDVNAKCSDGQTALHWAVRYGRVDLLRLLIDKEADPNMRDEAGDTALHKALLGPTGGDVPLHKAIMRSADDDDGVAEALIKGRARLDILNSRRRSPLSLAICYGPTSVAMLMVESQDDINAEIFDGYWTSLRHIFYHGQDIVQQLNTNNAASLDSKRSVQLRHMVKRHARLLTDSLLRRGVDLNRPSAVDGWTPLMHAAKTGDLSKLRRLLAREPNPADVHLQSQEGKPPLWGAVFHKKTSAVRLLTEHGARVNDRYNDGSTPLITAIENKDCETAELLLRLGADANAGTAGGKSTPLIKSVKIRDRGTVWLLLNAKQIRLDDCDATGWSALLHAVKNRDRDLVWLLLVKGASATSKVRDNRTSAGKPTPSPLELAITCDDFHTAWLLCEHGAVPTVANHDGSTSLHRAVLSGRDDIVAMLATYASPSSSLDTPDARGGNTALALATLQQRPAAVEALLRHGASPSVTDAQGLTALHHAARLGFDKGLGLLLSAGADPNVTDKMGFTPLHHAVNDPYATPDTVGVLVKRAANLEARDRNSRTPLMLAAQLGRANLARRLLAEGADAQARDRNGAKAANYAGEDASMKTVLREWYYEYM</sequence>
<dbReference type="PANTHER" id="PTHR24123:SF33">
    <property type="entry name" value="PROTEIN HOS4"/>
    <property type="match status" value="1"/>
</dbReference>